<evidence type="ECO:0000313" key="2">
    <source>
        <dbReference type="EMBL" id="GAA3193858.1"/>
    </source>
</evidence>
<comment type="caution">
    <text evidence="2">The sequence shown here is derived from an EMBL/GenBank/DDBJ whole genome shotgun (WGS) entry which is preliminary data.</text>
</comment>
<keyword evidence="1" id="KW-0732">Signal</keyword>
<evidence type="ECO:0000313" key="3">
    <source>
        <dbReference type="Proteomes" id="UP001501237"/>
    </source>
</evidence>
<reference evidence="3" key="1">
    <citation type="journal article" date="2019" name="Int. J. Syst. Evol. Microbiol.">
        <title>The Global Catalogue of Microorganisms (GCM) 10K type strain sequencing project: providing services to taxonomists for standard genome sequencing and annotation.</title>
        <authorList>
            <consortium name="The Broad Institute Genomics Platform"/>
            <consortium name="The Broad Institute Genome Sequencing Center for Infectious Disease"/>
            <person name="Wu L."/>
            <person name="Ma J."/>
        </authorList>
    </citation>
    <scope>NUCLEOTIDE SEQUENCE [LARGE SCALE GENOMIC DNA]</scope>
    <source>
        <strain evidence="3">JCM 9377</strain>
    </source>
</reference>
<dbReference type="Proteomes" id="UP001501237">
    <property type="component" value="Unassembled WGS sequence"/>
</dbReference>
<feature type="signal peptide" evidence="1">
    <location>
        <begin position="1"/>
        <end position="22"/>
    </location>
</feature>
<gene>
    <name evidence="2" type="ORF">GCM10010468_03360</name>
</gene>
<proteinExistence type="predicted"/>
<protein>
    <submittedName>
        <fullName evidence="2">Uncharacterized protein</fullName>
    </submittedName>
</protein>
<name>A0ABP6PWD9_9ACTN</name>
<evidence type="ECO:0000256" key="1">
    <source>
        <dbReference type="SAM" id="SignalP"/>
    </source>
</evidence>
<dbReference type="EMBL" id="BAAAUV010000001">
    <property type="protein sequence ID" value="GAA3193858.1"/>
    <property type="molecule type" value="Genomic_DNA"/>
</dbReference>
<feature type="chain" id="PRO_5045989137" evidence="1">
    <location>
        <begin position="23"/>
        <end position="242"/>
    </location>
</feature>
<keyword evidence="3" id="KW-1185">Reference proteome</keyword>
<dbReference type="PROSITE" id="PS51257">
    <property type="entry name" value="PROKAR_LIPOPROTEIN"/>
    <property type="match status" value="1"/>
</dbReference>
<sequence>MRRSVPAAVAALVFVSGCGPLATVVDQGTEPPLTVVFGGEAGRGRLPDGLRSADLAVASGDATALKAAGVGVVVEASRPGGVVSVEKSVQDHDLVVIGATAPYDRDGLVRAVRDAGGDTVLVYLLPSAGEDACPAADRRDLFGRLVTAGADVVVAAGPPGPGGFVKDEPTVVHYGLGRLGGGEGGLLTLTIARHDVLTADWAPSTARGPRTGAAAQSALARWRGLRTSCPGLTEGSAALAVR</sequence>
<dbReference type="RefSeq" id="WP_344821334.1">
    <property type="nucleotide sequence ID" value="NZ_BAAAUV010000001.1"/>
</dbReference>
<organism evidence="2 3">
    <name type="scientific">Actinocorallia longicatena</name>
    <dbReference type="NCBI Taxonomy" id="111803"/>
    <lineage>
        <taxon>Bacteria</taxon>
        <taxon>Bacillati</taxon>
        <taxon>Actinomycetota</taxon>
        <taxon>Actinomycetes</taxon>
        <taxon>Streptosporangiales</taxon>
        <taxon>Thermomonosporaceae</taxon>
        <taxon>Actinocorallia</taxon>
    </lineage>
</organism>
<accession>A0ABP6PWD9</accession>